<dbReference type="RefSeq" id="YP_073575.1">
    <property type="nucleotide sequence ID" value="NC_005902.1"/>
</dbReference>
<dbReference type="KEGG" id="vg:2979039"/>
<keyword evidence="2" id="KW-1185">Reference proteome</keyword>
<dbReference type="GeneID" id="2979039"/>
<evidence type="ECO:0000313" key="1">
    <source>
        <dbReference type="EMBL" id="AAU10914.1"/>
    </source>
</evidence>
<dbReference type="Proteomes" id="UP000106699">
    <property type="component" value="Segment"/>
</dbReference>
<evidence type="ECO:0000313" key="2">
    <source>
        <dbReference type="Proteomes" id="UP000106699"/>
    </source>
</evidence>
<protein>
    <submittedName>
        <fullName evidence="1">Uncharacterized protein</fullName>
    </submittedName>
</protein>
<dbReference type="EMBL" id="AY380826">
    <property type="protein sequence ID" value="AAU10914.1"/>
    <property type="molecule type" value="Genomic_DNA"/>
</dbReference>
<sequence length="46" mass="5705">MDFIKSCTIKFNEGISYKLIWNRIRFYFSYSLIQINSTMFKFKFSF</sequence>
<proteinExistence type="predicted"/>
<accession>Q678E3</accession>
<reference evidence="1 2" key="1">
    <citation type="journal article" date="2004" name="J. Virol.">
        <title>Complete genome sequence of lymphocystis disease virus isolated from China.</title>
        <authorList>
            <person name="Zhang Q.Y."/>
            <person name="Xiao F."/>
            <person name="Xie J."/>
            <person name="Li Z.Q."/>
            <person name="Gui J.F."/>
        </authorList>
    </citation>
    <scope>NUCLEOTIDE SEQUENCE [LARGE SCALE GENOMIC DNA]</scope>
</reference>
<organism evidence="1 2">
    <name type="scientific">lymphocystis disease virus-China</name>
    <dbReference type="NCBI Taxonomy" id="256729"/>
    <lineage>
        <taxon>Viruses</taxon>
        <taxon>Varidnaviria</taxon>
        <taxon>Bamfordvirae</taxon>
        <taxon>Nucleocytoviricota</taxon>
        <taxon>Megaviricetes</taxon>
        <taxon>Pimascovirales</taxon>
        <taxon>Pimascovirales incertae sedis</taxon>
        <taxon>Iridoviridae</taxon>
        <taxon>Alphairidovirinae</taxon>
        <taxon>Lymphocystivirus</taxon>
        <taxon>Lymphocystivirus paralichthys1</taxon>
        <taxon>Lymphocystis disease virus 2</taxon>
    </lineage>
</organism>
<name>Q678E3_9VIRU</name>